<dbReference type="AlphaFoldDB" id="A0AAW1PN34"/>
<feature type="region of interest" description="Disordered" evidence="1">
    <location>
        <begin position="209"/>
        <end position="260"/>
    </location>
</feature>
<feature type="compositionally biased region" description="Acidic residues" evidence="1">
    <location>
        <begin position="229"/>
        <end position="243"/>
    </location>
</feature>
<proteinExistence type="predicted"/>
<sequence length="1028" mass="112572">MYQPVLDAMQPPGGSCAKSVLMLQLSSDTPEALEFYVRQTVEIMSRDDIMGDGQGGCRFPIFRTAVIRQAWSLETPVRMCFYIPLHTALVTSKLPPQAPAFNVNRFFNALAAQLCQDQVQWRAEVEGRCLGGEADFPVGDFIRNKDRSYAKIYEVGSDAGGAVQDALEEGFRTLARGGLSRKHAINAVDRGAYIKGPKPTDEQRAKVRAKAAATGAAPPAEPRRLGDLQDGDSDADSDEEGDHDELRRVVEVDTDAATDDWGTPGSAQFLDIDMAAVVARMGPLGAQLAKPDGLDTGFFDLLDARAAWLSGHADRDGHVTLDGRRITFTIQAADGEFFVFVLALLKGLGDSRVSLKAGTIMWPPEARRPTTIQFAVRLVISCPQLARALTNVWRVPRGHKASQYTPEVCEAYREDIPAPQRLVRWLGDVHADGGFALVKSTSTKSKFDKSALITLTTETQTMAKMDKASVEDGVPGMVVYISPSVSTWSARISGMFKPMALFDAIGLAYDHINGLLDDSGELRYPIDRDRQQLIENRRNAATASTGLALHPVLTLGPKRKTVVIARRFFLEGNLAKAPSMLPPAVRVDTSHTELWTSDAAINSGGKVKAVPARRKLVFSIALDTEDPFNSMTPLRCIAMVLGHGATSEPASWRKEKFQEGGGDARVTDAVNAIRQMPLNNSYSEWAAYMGKRPHMVRLGLLLWSLSTDGNIWGLQTKKIEGPADAEWDLFHALMKHRVLVLDTLLEAIAIQAGPAFIQDLNKWLLGLPEVERQYLKAVKRGARAMAQQAGQDGDSYTMGAGTCDALMELLVRGGLDANLLAKLRVITKVGSDDHVSLRFQPGRKGQRLGLDIDKAGAWNFKFLKKPRTTKRIRLTNPVTLPSGALEMTTRWPTLGELANGTPFDTMRREMLVPLAFKEADENMAVLDRLYAGPRPDFERRGWLLDLNTNDQVLLRDPYTMQVFGAGTVVKPLVTIITADVVRVHVRITAVDMAKIGQCILCDEDDIGKVAQVQLLSPFLKQAPAGAAV</sequence>
<keyword evidence="3" id="KW-1185">Reference proteome</keyword>
<accession>A0AAW1PN34</accession>
<organism evidence="2 3">
    <name type="scientific">[Myrmecia] bisecta</name>
    <dbReference type="NCBI Taxonomy" id="41462"/>
    <lineage>
        <taxon>Eukaryota</taxon>
        <taxon>Viridiplantae</taxon>
        <taxon>Chlorophyta</taxon>
        <taxon>core chlorophytes</taxon>
        <taxon>Trebouxiophyceae</taxon>
        <taxon>Trebouxiales</taxon>
        <taxon>Trebouxiaceae</taxon>
        <taxon>Myrmecia</taxon>
    </lineage>
</organism>
<comment type="caution">
    <text evidence="2">The sequence shown here is derived from an EMBL/GenBank/DDBJ whole genome shotgun (WGS) entry which is preliminary data.</text>
</comment>
<evidence type="ECO:0000256" key="1">
    <source>
        <dbReference type="SAM" id="MobiDB-lite"/>
    </source>
</evidence>
<name>A0AAW1PN34_9CHLO</name>
<evidence type="ECO:0000313" key="2">
    <source>
        <dbReference type="EMBL" id="KAK9809947.1"/>
    </source>
</evidence>
<protein>
    <submittedName>
        <fullName evidence="2">Uncharacterized protein</fullName>
    </submittedName>
</protein>
<reference evidence="2 3" key="1">
    <citation type="journal article" date="2024" name="Nat. Commun.">
        <title>Phylogenomics reveals the evolutionary origins of lichenization in chlorophyte algae.</title>
        <authorList>
            <person name="Puginier C."/>
            <person name="Libourel C."/>
            <person name="Otte J."/>
            <person name="Skaloud P."/>
            <person name="Haon M."/>
            <person name="Grisel S."/>
            <person name="Petersen M."/>
            <person name="Berrin J.G."/>
            <person name="Delaux P.M."/>
            <person name="Dal Grande F."/>
            <person name="Keller J."/>
        </authorList>
    </citation>
    <scope>NUCLEOTIDE SEQUENCE [LARGE SCALE GENOMIC DNA]</scope>
    <source>
        <strain evidence="2 3">SAG 2043</strain>
    </source>
</reference>
<dbReference type="Proteomes" id="UP001489004">
    <property type="component" value="Unassembled WGS sequence"/>
</dbReference>
<evidence type="ECO:0000313" key="3">
    <source>
        <dbReference type="Proteomes" id="UP001489004"/>
    </source>
</evidence>
<gene>
    <name evidence="2" type="ORF">WJX72_002255</name>
</gene>
<dbReference type="EMBL" id="JALJOR010000010">
    <property type="protein sequence ID" value="KAK9809947.1"/>
    <property type="molecule type" value="Genomic_DNA"/>
</dbReference>